<dbReference type="Proteomes" id="UP000230002">
    <property type="component" value="Unassembled WGS sequence"/>
</dbReference>
<name>A0A2G8S2B9_9APHY</name>
<reference evidence="1 2" key="1">
    <citation type="journal article" date="2015" name="Sci. Rep.">
        <title>Chromosome-level genome map provides insights into diverse defense mechanisms in the medicinal fungus Ganoderma sinense.</title>
        <authorList>
            <person name="Zhu Y."/>
            <person name="Xu J."/>
            <person name="Sun C."/>
            <person name="Zhou S."/>
            <person name="Xu H."/>
            <person name="Nelson D.R."/>
            <person name="Qian J."/>
            <person name="Song J."/>
            <person name="Luo H."/>
            <person name="Xiang L."/>
            <person name="Li Y."/>
            <person name="Xu Z."/>
            <person name="Ji A."/>
            <person name="Wang L."/>
            <person name="Lu S."/>
            <person name="Hayward A."/>
            <person name="Sun W."/>
            <person name="Li X."/>
            <person name="Schwartz D.C."/>
            <person name="Wang Y."/>
            <person name="Chen S."/>
        </authorList>
    </citation>
    <scope>NUCLEOTIDE SEQUENCE [LARGE SCALE GENOMIC DNA]</scope>
    <source>
        <strain evidence="1 2">ZZ0214-1</strain>
    </source>
</reference>
<dbReference type="OrthoDB" id="2763045at2759"/>
<proteinExistence type="predicted"/>
<comment type="caution">
    <text evidence="1">The sequence shown here is derived from an EMBL/GenBank/DDBJ whole genome shotgun (WGS) entry which is preliminary data.</text>
</comment>
<protein>
    <submittedName>
        <fullName evidence="1">Uncharacterized protein</fullName>
    </submittedName>
</protein>
<organism evidence="1 2">
    <name type="scientific">Ganoderma sinense ZZ0214-1</name>
    <dbReference type="NCBI Taxonomy" id="1077348"/>
    <lineage>
        <taxon>Eukaryota</taxon>
        <taxon>Fungi</taxon>
        <taxon>Dikarya</taxon>
        <taxon>Basidiomycota</taxon>
        <taxon>Agaricomycotina</taxon>
        <taxon>Agaricomycetes</taxon>
        <taxon>Polyporales</taxon>
        <taxon>Polyporaceae</taxon>
        <taxon>Ganoderma</taxon>
    </lineage>
</organism>
<dbReference type="EMBL" id="AYKW01000032">
    <property type="protein sequence ID" value="PIL27923.1"/>
    <property type="molecule type" value="Genomic_DNA"/>
</dbReference>
<gene>
    <name evidence="1" type="ORF">GSI_09958</name>
</gene>
<keyword evidence="2" id="KW-1185">Reference proteome</keyword>
<evidence type="ECO:0000313" key="2">
    <source>
        <dbReference type="Proteomes" id="UP000230002"/>
    </source>
</evidence>
<accession>A0A2G8S2B9</accession>
<dbReference type="AlphaFoldDB" id="A0A2G8S2B9"/>
<evidence type="ECO:0000313" key="1">
    <source>
        <dbReference type="EMBL" id="PIL27923.1"/>
    </source>
</evidence>
<sequence length="649" mass="71941">MDGTVTSPFHISLFCIGEENPRASFKLPLIIEFLVLSFRQRRSEFVAMASSGSLNVATSLDIGRPQMHRAIPRLDLDVLQAICSSIAGVHDLLSVAQTCSLMWRIATREVLRTHTIHLTSSKAIRSFHMFILNHKATHAHHVRSLAISGSSTWYTGPPLCFDDAAADFLMDILDCTVKLDSLHLSLTSQSLRVDPARIAVVFAGLSSLTSLSLKDPGQRWAHYALDALPVQAPLRTLTVHAERKLVIQPVLEPGPYFRTFLRFSISSTLTSLRLDQAPIYDDSSFPHLPQFHSVRSLAITEPLERAPRLAALLHLFPSLDGTLYLRQSFRTGMQLFIDPSASDDAREQNRRAQDVFRWAGLDRLDCNAEIAGVLALQCPVRHLTIDRFDLKAVEAVRPKHLVVASLLLPFRAPGALADTSRSPLPDTSRRHLVVPFKGFFERKYAIPAPGPQRGHSIRESLLPSYTLQVELILTSSPSLMFVSPGSALYAQERLVQTILLFSSATHVRLVFYYDKKGPSEDKLERFMRDVRARASESGGAQLQFAPPPRLLAACPRLRYFFVTAAGGDSTTTNTPAAIPSERCWNHARAWRVVEPGEGGQSRVGGGSDEPAGAMPIVEELCDSAVRRIIEAEDLGLPEEWERKLEACRA</sequence>